<dbReference type="EMBL" id="VHSH01000001">
    <property type="protein sequence ID" value="TQV83524.1"/>
    <property type="molecule type" value="Genomic_DNA"/>
</dbReference>
<organism evidence="2 3">
    <name type="scientific">Denitrobaculum tricleocarpae</name>
    <dbReference type="NCBI Taxonomy" id="2591009"/>
    <lineage>
        <taxon>Bacteria</taxon>
        <taxon>Pseudomonadati</taxon>
        <taxon>Pseudomonadota</taxon>
        <taxon>Alphaproteobacteria</taxon>
        <taxon>Rhodospirillales</taxon>
        <taxon>Rhodospirillaceae</taxon>
        <taxon>Denitrobaculum</taxon>
    </lineage>
</organism>
<keyword evidence="1" id="KW-0732">Signal</keyword>
<name>A0A545U261_9PROT</name>
<gene>
    <name evidence="2" type="ORF">FKG95_02735</name>
</gene>
<evidence type="ECO:0000313" key="3">
    <source>
        <dbReference type="Proteomes" id="UP000315252"/>
    </source>
</evidence>
<dbReference type="Proteomes" id="UP000315252">
    <property type="component" value="Unassembled WGS sequence"/>
</dbReference>
<evidence type="ECO:0000313" key="2">
    <source>
        <dbReference type="EMBL" id="TQV83524.1"/>
    </source>
</evidence>
<feature type="chain" id="PRO_5021951012" evidence="1">
    <location>
        <begin position="27"/>
        <end position="113"/>
    </location>
</feature>
<comment type="caution">
    <text evidence="2">The sequence shown here is derived from an EMBL/GenBank/DDBJ whole genome shotgun (WGS) entry which is preliminary data.</text>
</comment>
<dbReference type="AlphaFoldDB" id="A0A545U261"/>
<reference evidence="2 3" key="1">
    <citation type="submission" date="2019-06" db="EMBL/GenBank/DDBJ databases">
        <title>Whole genome sequence for Rhodospirillaceae sp. R148.</title>
        <authorList>
            <person name="Wang G."/>
        </authorList>
    </citation>
    <scope>NUCLEOTIDE SEQUENCE [LARGE SCALE GENOMIC DNA]</scope>
    <source>
        <strain evidence="2 3">R148</strain>
    </source>
</reference>
<proteinExistence type="predicted"/>
<feature type="signal peptide" evidence="1">
    <location>
        <begin position="1"/>
        <end position="26"/>
    </location>
</feature>
<evidence type="ECO:0000256" key="1">
    <source>
        <dbReference type="SAM" id="SignalP"/>
    </source>
</evidence>
<protein>
    <submittedName>
        <fullName evidence="2">Uncharacterized protein</fullName>
    </submittedName>
</protein>
<dbReference type="RefSeq" id="WP_142894761.1">
    <property type="nucleotide sequence ID" value="NZ_ML660052.1"/>
</dbReference>
<sequence length="113" mass="12245">MNAATLPGLMLAILVFALGAARPSVASEDAEASFTRYQQAIEVTKQCLQIGFSDGEYERMGEIINEKVGHKVGAKRLSLLLAAQKDARNLVESEGCDSSQAQELIKIYDAELK</sequence>
<keyword evidence="3" id="KW-1185">Reference proteome</keyword>
<accession>A0A545U261</accession>